<feature type="compositionally biased region" description="Low complexity" evidence="7">
    <location>
        <begin position="115"/>
        <end position="124"/>
    </location>
</feature>
<feature type="compositionally biased region" description="Polar residues" evidence="7">
    <location>
        <begin position="276"/>
        <end position="287"/>
    </location>
</feature>
<sequence length="389" mass="42441">MQVKKNSQTEPNYGITELEYAAVVWAIKMFRPYLYGRRFTLVTDNSALKWLMTSPNLTGKLHRWALVLQEYEFEVQYRPGSQNVVADALSRAPVTASVQTAVERRQRVRQRRAALSAAARGQMRQAQTSDERVYSESVSDNRSAAEDNGGITNEDVTTTGTTTKSVNRDVPAHDEVAVAVRDAMDSMLDAVAVSTAPGDARGAKSEDVKDESSAIPRTNGGSTATKQKAIVPGQNRSRTRRRGTGAATMLQERPLTRALKRRAAEQLRQEADESRASTGDATAQPKSGSIGESRMRVGDDANLMAVSTEVPKTKKTVTWGDGVAMVKSQSKAKPTAIPGEVMERQRERKGKGTSGPSDVGVQMSLSLEDKRREERRQAGDARGADAAQW</sequence>
<keyword evidence="2" id="KW-0548">Nucleotidyltransferase</keyword>
<dbReference type="STRING" id="4795.A0A225UWJ7"/>
<dbReference type="InterPro" id="IPR041373">
    <property type="entry name" value="RT_RNaseH"/>
</dbReference>
<dbReference type="CDD" id="cd09274">
    <property type="entry name" value="RNase_HI_RT_Ty3"/>
    <property type="match status" value="1"/>
</dbReference>
<dbReference type="Proteomes" id="UP000198211">
    <property type="component" value="Unassembled WGS sequence"/>
</dbReference>
<dbReference type="GO" id="GO:0016787">
    <property type="term" value="F:hydrolase activity"/>
    <property type="evidence" value="ECO:0007669"/>
    <property type="project" value="UniProtKB-KW"/>
</dbReference>
<evidence type="ECO:0000256" key="1">
    <source>
        <dbReference type="ARBA" id="ARBA00022679"/>
    </source>
</evidence>
<comment type="caution">
    <text evidence="9">The sequence shown here is derived from an EMBL/GenBank/DDBJ whole genome shotgun (WGS) entry which is preliminary data.</text>
</comment>
<keyword evidence="1" id="KW-0808">Transferase</keyword>
<feature type="compositionally biased region" description="Polar residues" evidence="7">
    <location>
        <begin position="215"/>
        <end position="226"/>
    </location>
</feature>
<dbReference type="Pfam" id="PF17917">
    <property type="entry name" value="RT_RNaseH"/>
    <property type="match status" value="1"/>
</dbReference>
<feature type="compositionally biased region" description="Basic and acidic residues" evidence="7">
    <location>
        <begin position="201"/>
        <end position="212"/>
    </location>
</feature>
<accession>A0A225UWJ7</accession>
<dbReference type="AlphaFoldDB" id="A0A225UWJ7"/>
<reference evidence="10" key="1">
    <citation type="submission" date="2017-03" db="EMBL/GenBank/DDBJ databases">
        <title>Phytopthora megakarya and P. palmivora, two closely related causual agents of cacao black pod achieved similar genome size and gene model numbers by different mechanisms.</title>
        <authorList>
            <person name="Ali S."/>
            <person name="Shao J."/>
            <person name="Larry D.J."/>
            <person name="Kronmiller B."/>
            <person name="Shen D."/>
            <person name="Strem M.D."/>
            <person name="Melnick R.L."/>
            <person name="Guiltinan M.J."/>
            <person name="Tyler B.M."/>
            <person name="Meinhardt L.W."/>
            <person name="Bailey B.A."/>
        </authorList>
    </citation>
    <scope>NUCLEOTIDE SEQUENCE [LARGE SCALE GENOMIC DNA]</scope>
    <source>
        <strain evidence="10">zdho120</strain>
    </source>
</reference>
<protein>
    <submittedName>
        <fullName evidence="9">Reverse transcriptase</fullName>
    </submittedName>
</protein>
<dbReference type="PANTHER" id="PTHR34072:SF58">
    <property type="entry name" value="DNA (CYTOSINE-5-)-METHYLTRANSFERASE"/>
    <property type="match status" value="1"/>
</dbReference>
<keyword evidence="5" id="KW-0378">Hydrolase</keyword>
<evidence type="ECO:0000313" key="9">
    <source>
        <dbReference type="EMBL" id="OWY97188.1"/>
    </source>
</evidence>
<dbReference type="GO" id="GO:0004519">
    <property type="term" value="F:endonuclease activity"/>
    <property type="evidence" value="ECO:0007669"/>
    <property type="project" value="UniProtKB-KW"/>
</dbReference>
<evidence type="ECO:0000256" key="3">
    <source>
        <dbReference type="ARBA" id="ARBA00022722"/>
    </source>
</evidence>
<evidence type="ECO:0000313" key="10">
    <source>
        <dbReference type="Proteomes" id="UP000198211"/>
    </source>
</evidence>
<feature type="region of interest" description="Disordered" evidence="7">
    <location>
        <begin position="115"/>
        <end position="166"/>
    </location>
</feature>
<dbReference type="SUPFAM" id="SSF56672">
    <property type="entry name" value="DNA/RNA polymerases"/>
    <property type="match status" value="1"/>
</dbReference>
<feature type="compositionally biased region" description="Basic and acidic residues" evidence="7">
    <location>
        <begin position="262"/>
        <end position="275"/>
    </location>
</feature>
<dbReference type="GO" id="GO:0003964">
    <property type="term" value="F:RNA-directed DNA polymerase activity"/>
    <property type="evidence" value="ECO:0007669"/>
    <property type="project" value="UniProtKB-KW"/>
</dbReference>
<dbReference type="InterPro" id="IPR043502">
    <property type="entry name" value="DNA/RNA_pol_sf"/>
</dbReference>
<feature type="compositionally biased region" description="Basic and acidic residues" evidence="7">
    <location>
        <begin position="367"/>
        <end position="383"/>
    </location>
</feature>
<keyword evidence="10" id="KW-1185">Reference proteome</keyword>
<feature type="region of interest" description="Disordered" evidence="7">
    <location>
        <begin position="328"/>
        <end position="389"/>
    </location>
</feature>
<keyword evidence="4" id="KW-0255">Endonuclease</keyword>
<evidence type="ECO:0000256" key="5">
    <source>
        <dbReference type="ARBA" id="ARBA00022801"/>
    </source>
</evidence>
<dbReference type="EMBL" id="NBNE01010742">
    <property type="protein sequence ID" value="OWY97188.1"/>
    <property type="molecule type" value="Genomic_DNA"/>
</dbReference>
<name>A0A225UWJ7_9STRA</name>
<dbReference type="OrthoDB" id="115435at2759"/>
<gene>
    <name evidence="9" type="ORF">PHMEG_00032346</name>
</gene>
<organism evidence="9 10">
    <name type="scientific">Phytophthora megakarya</name>
    <dbReference type="NCBI Taxonomy" id="4795"/>
    <lineage>
        <taxon>Eukaryota</taxon>
        <taxon>Sar</taxon>
        <taxon>Stramenopiles</taxon>
        <taxon>Oomycota</taxon>
        <taxon>Peronosporomycetes</taxon>
        <taxon>Peronosporales</taxon>
        <taxon>Peronosporaceae</taxon>
        <taxon>Phytophthora</taxon>
    </lineage>
</organism>
<dbReference type="PANTHER" id="PTHR34072">
    <property type="entry name" value="ENZYMATIC POLYPROTEIN-RELATED"/>
    <property type="match status" value="1"/>
</dbReference>
<proteinExistence type="predicted"/>
<keyword evidence="3" id="KW-0540">Nuclease</keyword>
<evidence type="ECO:0000256" key="7">
    <source>
        <dbReference type="SAM" id="MobiDB-lite"/>
    </source>
</evidence>
<feature type="domain" description="Reverse transcriptase RNase H-like" evidence="8">
    <location>
        <begin position="4"/>
        <end position="71"/>
    </location>
</feature>
<keyword evidence="6 9" id="KW-0695">RNA-directed DNA polymerase</keyword>
<evidence type="ECO:0000259" key="8">
    <source>
        <dbReference type="Pfam" id="PF17917"/>
    </source>
</evidence>
<feature type="region of interest" description="Disordered" evidence="7">
    <location>
        <begin position="197"/>
        <end position="294"/>
    </location>
</feature>
<evidence type="ECO:0000256" key="6">
    <source>
        <dbReference type="ARBA" id="ARBA00022918"/>
    </source>
</evidence>
<evidence type="ECO:0000256" key="2">
    <source>
        <dbReference type="ARBA" id="ARBA00022695"/>
    </source>
</evidence>
<evidence type="ECO:0000256" key="4">
    <source>
        <dbReference type="ARBA" id="ARBA00022759"/>
    </source>
</evidence>